<dbReference type="AlphaFoldDB" id="S3CW31"/>
<proteinExistence type="predicted"/>
<keyword evidence="2" id="KW-1185">Reference proteome</keyword>
<dbReference type="EMBL" id="KE145367">
    <property type="protein sequence ID" value="EPE29820.1"/>
    <property type="molecule type" value="Genomic_DNA"/>
</dbReference>
<dbReference type="OrthoDB" id="2157530at2759"/>
<evidence type="ECO:0000313" key="1">
    <source>
        <dbReference type="EMBL" id="EPE29820.1"/>
    </source>
</evidence>
<dbReference type="STRING" id="1116229.S3CW31"/>
<dbReference type="Pfam" id="PF26639">
    <property type="entry name" value="Het-6_barrel"/>
    <property type="match status" value="1"/>
</dbReference>
<dbReference type="GeneID" id="19460038"/>
<protein>
    <recommendedName>
        <fullName evidence="3">Heterokaryon incompatibility protein 6, OR allele</fullName>
    </recommendedName>
</protein>
<dbReference type="eggNOG" id="ENOG502TFAX">
    <property type="taxonomic scope" value="Eukaryota"/>
</dbReference>
<evidence type="ECO:0008006" key="3">
    <source>
        <dbReference type="Google" id="ProtNLM"/>
    </source>
</evidence>
<evidence type="ECO:0000313" key="2">
    <source>
        <dbReference type="Proteomes" id="UP000016922"/>
    </source>
</evidence>
<dbReference type="PANTHER" id="PTHR24148">
    <property type="entry name" value="ANKYRIN REPEAT DOMAIN-CONTAINING PROTEIN 39 HOMOLOG-RELATED"/>
    <property type="match status" value="1"/>
</dbReference>
<name>S3CW31_GLAL2</name>
<reference evidence="1 2" key="1">
    <citation type="journal article" date="2013" name="BMC Genomics">
        <title>Genomics-driven discovery of the pneumocandin biosynthetic gene cluster in the fungus Glarea lozoyensis.</title>
        <authorList>
            <person name="Chen L."/>
            <person name="Yue Q."/>
            <person name="Zhang X."/>
            <person name="Xiang M."/>
            <person name="Wang C."/>
            <person name="Li S."/>
            <person name="Che Y."/>
            <person name="Ortiz-Lopez F.J."/>
            <person name="Bills G.F."/>
            <person name="Liu X."/>
            <person name="An Z."/>
        </authorList>
    </citation>
    <scope>NUCLEOTIDE SEQUENCE [LARGE SCALE GENOMIC DNA]</scope>
    <source>
        <strain evidence="2">ATCC 20868 / MF5171</strain>
    </source>
</reference>
<dbReference type="Proteomes" id="UP000016922">
    <property type="component" value="Unassembled WGS sequence"/>
</dbReference>
<organism evidence="1 2">
    <name type="scientific">Glarea lozoyensis (strain ATCC 20868 / MF5171)</name>
    <dbReference type="NCBI Taxonomy" id="1116229"/>
    <lineage>
        <taxon>Eukaryota</taxon>
        <taxon>Fungi</taxon>
        <taxon>Dikarya</taxon>
        <taxon>Ascomycota</taxon>
        <taxon>Pezizomycotina</taxon>
        <taxon>Leotiomycetes</taxon>
        <taxon>Helotiales</taxon>
        <taxon>Helotiaceae</taxon>
        <taxon>Glarea</taxon>
    </lineage>
</organism>
<dbReference type="PANTHER" id="PTHR24148:SF64">
    <property type="entry name" value="HETEROKARYON INCOMPATIBILITY DOMAIN-CONTAINING PROTEIN"/>
    <property type="match status" value="1"/>
</dbReference>
<accession>S3CW31</accession>
<dbReference type="KEGG" id="glz:GLAREA_00980"/>
<dbReference type="InterPro" id="IPR052895">
    <property type="entry name" value="HetReg/Transcr_Mod"/>
</dbReference>
<dbReference type="RefSeq" id="XP_008083929.1">
    <property type="nucleotide sequence ID" value="XM_008085738.1"/>
</dbReference>
<dbReference type="HOGENOM" id="CLU_1315512_0_0_1"/>
<gene>
    <name evidence="1" type="ORF">GLAREA_00980</name>
</gene>
<sequence>MDVPDCPYEKIGGRKNALWRTMIADFAGERKSPEGDWLLLETWYDRVGWQQDLPDLTSKTINETAVLTTGIKDMEVQMVAHYANLRATTTEYTDFVTNASVATIIKDSFTKGFQLPKKYGEYVRRIRKACARRALYVTSKGYIGLAPWNAREGDLVCIFKGGKTPFLLRLPPAGSVYQLVGETYVHGIMGGEAVAADASDNDWRVFNLR</sequence>